<protein>
    <submittedName>
        <fullName evidence="3">Myosin regulatory light chain 2, smooth muscle minor isoform</fullName>
    </submittedName>
</protein>
<dbReference type="InterPro" id="IPR011992">
    <property type="entry name" value="EF-hand-dom_pair"/>
</dbReference>
<dbReference type="SMART" id="SM00054">
    <property type="entry name" value="EFh"/>
    <property type="match status" value="2"/>
</dbReference>
<dbReference type="Gene3D" id="1.10.238.10">
    <property type="entry name" value="EF-hand"/>
    <property type="match status" value="2"/>
</dbReference>
<name>A0ABQ7HXR0_9MICR</name>
<evidence type="ECO:0000259" key="2">
    <source>
        <dbReference type="PROSITE" id="PS50222"/>
    </source>
</evidence>
<dbReference type="InterPro" id="IPR002048">
    <property type="entry name" value="EF_hand_dom"/>
</dbReference>
<evidence type="ECO:0000313" key="4">
    <source>
        <dbReference type="Proteomes" id="UP001516464"/>
    </source>
</evidence>
<accession>A0ABQ7HXR0</accession>
<dbReference type="CDD" id="cd00051">
    <property type="entry name" value="EFh"/>
    <property type="match status" value="1"/>
</dbReference>
<dbReference type="PROSITE" id="PS50222">
    <property type="entry name" value="EF_HAND_2"/>
    <property type="match status" value="2"/>
</dbReference>
<feature type="domain" description="EF-hand" evidence="2">
    <location>
        <begin position="19"/>
        <end position="54"/>
    </location>
</feature>
<dbReference type="Pfam" id="PF13499">
    <property type="entry name" value="EF-hand_7"/>
    <property type="match status" value="2"/>
</dbReference>
<dbReference type="Proteomes" id="UP001516464">
    <property type="component" value="Unassembled WGS sequence"/>
</dbReference>
<organism evidence="3 4">
    <name type="scientific">Astathelohania contejeani</name>
    <dbReference type="NCBI Taxonomy" id="164912"/>
    <lineage>
        <taxon>Eukaryota</taxon>
        <taxon>Fungi</taxon>
        <taxon>Fungi incertae sedis</taxon>
        <taxon>Microsporidia</taxon>
        <taxon>Astathelohaniidae</taxon>
        <taxon>Astathelohania</taxon>
    </lineage>
</organism>
<evidence type="ECO:0000256" key="1">
    <source>
        <dbReference type="ARBA" id="ARBA00022737"/>
    </source>
</evidence>
<proteinExistence type="predicted"/>
<dbReference type="InterPro" id="IPR050403">
    <property type="entry name" value="Myosin_RLC"/>
</dbReference>
<reference evidence="3 4" key="1">
    <citation type="submission" date="2019-01" db="EMBL/GenBank/DDBJ databases">
        <title>Genomes sequencing and comparative genomics of infectious freshwater microsporidia, Cucumispora dikerogammari and Thelohania contejeani.</title>
        <authorList>
            <person name="Cormier A."/>
            <person name="Giraud I."/>
            <person name="Wattier R."/>
            <person name="Teixeira M."/>
            <person name="Grandjean F."/>
            <person name="Rigaud T."/>
            <person name="Cordaux R."/>
        </authorList>
    </citation>
    <scope>NUCLEOTIDE SEQUENCE [LARGE SCALE GENOMIC DNA]</scope>
    <source>
        <strain evidence="3">T1</strain>
        <tissue evidence="3">Spores</tissue>
    </source>
</reference>
<keyword evidence="1" id="KW-0677">Repeat</keyword>
<dbReference type="PANTHER" id="PTHR23049">
    <property type="entry name" value="MYOSIN REGULATORY LIGHT CHAIN 2"/>
    <property type="match status" value="1"/>
</dbReference>
<evidence type="ECO:0000313" key="3">
    <source>
        <dbReference type="EMBL" id="KAF7682955.1"/>
    </source>
</evidence>
<sequence>MRRRTKRQNSNIFSMLTKNQIVELKEAFNLIDTDNDTYISKSDLEKFLGSVTNPFTPEEVDAMMEEAGDKMTFVVFLSMIGEKLSNMDEESAILCAFKEFDEKNTGFIDEKVLRKWLTEEGDKIPKEDVDLLLRGVVVDGKVNYKDLTTIIKRGELVSK</sequence>
<dbReference type="SUPFAM" id="SSF47473">
    <property type="entry name" value="EF-hand"/>
    <property type="match status" value="1"/>
</dbReference>
<dbReference type="EMBL" id="SBIQ01000151">
    <property type="protein sequence ID" value="KAF7682955.1"/>
    <property type="molecule type" value="Genomic_DNA"/>
</dbReference>
<comment type="caution">
    <text evidence="3">The sequence shown here is derived from an EMBL/GenBank/DDBJ whole genome shotgun (WGS) entry which is preliminary data.</text>
</comment>
<keyword evidence="4" id="KW-1185">Reference proteome</keyword>
<feature type="domain" description="EF-hand" evidence="2">
    <location>
        <begin position="88"/>
        <end position="123"/>
    </location>
</feature>
<gene>
    <name evidence="3" type="primary">MLRN</name>
    <name evidence="3" type="ORF">TCON_1831</name>
</gene>